<dbReference type="InterPro" id="IPR036116">
    <property type="entry name" value="FN3_sf"/>
</dbReference>
<dbReference type="InterPro" id="IPR003961">
    <property type="entry name" value="FN3_dom"/>
</dbReference>
<dbReference type="PROSITE" id="PS50853">
    <property type="entry name" value="FN3"/>
    <property type="match status" value="1"/>
</dbReference>
<reference evidence="1" key="1">
    <citation type="submission" date="2015-05" db="UniProtKB">
        <authorList>
            <consortium name="EnsemblMetazoa"/>
        </authorList>
    </citation>
    <scope>IDENTIFICATION</scope>
</reference>
<dbReference type="EMBL" id="ACPB03011003">
    <property type="status" value="NOT_ANNOTATED_CDS"/>
    <property type="molecule type" value="Genomic_DNA"/>
</dbReference>
<accession>T1HXA3</accession>
<keyword evidence="2" id="KW-1185">Reference proteome</keyword>
<dbReference type="Pfam" id="PF00041">
    <property type="entry name" value="fn3"/>
    <property type="match status" value="1"/>
</dbReference>
<sequence length="356" mass="40298">MTGYSSKQKRSTLEAIINCLSICSQCSGKDKNSLGKDLGQVDCKKCYYACKEDNTIEVRCKQCENSQGESGVCSKCKRQKLLCADKGCKKCYGKDVSNKDDLCKNKRTINGQEDKSTVTDIQPPGPEYKEINPNMLAKLDCKVCGFEKQDDGTKDFVCSPCIDKARMNLSSPEQKRIEKQDLTSCEQCGVEIKKGKRQNMLRVICERCEEDIRNSAQLAAFSGKRPQLNGPLVVSNITPYSVELKWPKPEEEPDRYLIQLQENPPKGDWRTVQTLPGNLDPTSTIISDLTPGGFFAYRVIAEKNNRQSEPIMSEFSGQQDWFQWGYSTIDTIFYLYITELKKKDQTCTIRKIQALL</sequence>
<dbReference type="Gene3D" id="2.60.40.10">
    <property type="entry name" value="Immunoglobulins"/>
    <property type="match status" value="1"/>
</dbReference>
<dbReference type="HOGENOM" id="CLU_779172_0_0_1"/>
<proteinExistence type="predicted"/>
<dbReference type="VEuPathDB" id="VectorBase:RPRC008673"/>
<dbReference type="EMBL" id="ACPB03011004">
    <property type="status" value="NOT_ANNOTATED_CDS"/>
    <property type="molecule type" value="Genomic_DNA"/>
</dbReference>
<evidence type="ECO:0000313" key="2">
    <source>
        <dbReference type="Proteomes" id="UP000015103"/>
    </source>
</evidence>
<dbReference type="InterPro" id="IPR013783">
    <property type="entry name" value="Ig-like_fold"/>
</dbReference>
<dbReference type="EnsemblMetazoa" id="RPRC008673-RA">
    <property type="protein sequence ID" value="RPRC008673-PA"/>
    <property type="gene ID" value="RPRC008673"/>
</dbReference>
<dbReference type="AlphaFoldDB" id="T1HXA3"/>
<protein>
    <submittedName>
        <fullName evidence="1">Fibronectin type-III domain-containing protein</fullName>
    </submittedName>
</protein>
<dbReference type="SUPFAM" id="SSF49265">
    <property type="entry name" value="Fibronectin type III"/>
    <property type="match status" value="1"/>
</dbReference>
<dbReference type="Proteomes" id="UP000015103">
    <property type="component" value="Unassembled WGS sequence"/>
</dbReference>
<dbReference type="SMART" id="SM00060">
    <property type="entry name" value="FN3"/>
    <property type="match status" value="1"/>
</dbReference>
<evidence type="ECO:0000313" key="1">
    <source>
        <dbReference type="EnsemblMetazoa" id="RPRC008673-PA"/>
    </source>
</evidence>
<dbReference type="CDD" id="cd00063">
    <property type="entry name" value="FN3"/>
    <property type="match status" value="1"/>
</dbReference>
<organism evidence="1 2">
    <name type="scientific">Rhodnius prolixus</name>
    <name type="common">Triatomid bug</name>
    <dbReference type="NCBI Taxonomy" id="13249"/>
    <lineage>
        <taxon>Eukaryota</taxon>
        <taxon>Metazoa</taxon>
        <taxon>Ecdysozoa</taxon>
        <taxon>Arthropoda</taxon>
        <taxon>Hexapoda</taxon>
        <taxon>Insecta</taxon>
        <taxon>Pterygota</taxon>
        <taxon>Neoptera</taxon>
        <taxon>Paraneoptera</taxon>
        <taxon>Hemiptera</taxon>
        <taxon>Heteroptera</taxon>
        <taxon>Panheteroptera</taxon>
        <taxon>Cimicomorpha</taxon>
        <taxon>Reduviidae</taxon>
        <taxon>Triatominae</taxon>
        <taxon>Rhodnius</taxon>
    </lineage>
</organism>
<name>T1HXA3_RHOPR</name>
<dbReference type="InParanoid" id="T1HXA3"/>